<evidence type="ECO:0000256" key="1">
    <source>
        <dbReference type="SAM" id="MobiDB-lite"/>
    </source>
</evidence>
<sequence>MSGVEIAGLVLAVLPVLISAAEHYKKKKLEPRRTEFMANLLYETWFLRENLNRLARGLLELPEEVRVGLTSPDASQSLEAQWKADNVVRALQTHFGKGYETFCTTLEVMLDSLERVVEYKSLRLSSEEATRPDRAYAKLTAIRDSAASAPINSVKHRVRFAVFEAKRYEQRLASIKETNLHLEKLIAVSSDPVVSTLDTEPQARQSIGAPYIKLRPLIHTLYDAIENSWSCECDHKHDARLCLLQDTSGRRDSVMSEPKVDEHVYYDLLVSVRTASRCRWLESQLCISLQPQSKEEQGKIVRFDLKQETSSPISEDAVSEDSVASPGTSNSFPGRRRASTATRKKVEKLCKTILQAERNLCTPQIMFDEGDLWHVTSNISRTAKKTDTEDVSLASLLASGRKLKKKEKLALPVILANSILHFCESPWLSEEWSKEHIHFFMTPGHKFDCDIYRPYLSPNFQRTDNQIEVTEDDEIVFRIHPSPSILALGILLLEIELDSTLDKHYTDDDLVDGARNANTDYVTALRLFEQESDDIHIKYQNALSACLTCDFFDPDTMTPTLDDEQFRQAVFDNIVRPLEIELEAAYGLTPDTLGLGRP</sequence>
<proteinExistence type="predicted"/>
<feature type="region of interest" description="Disordered" evidence="1">
    <location>
        <begin position="311"/>
        <end position="340"/>
    </location>
</feature>
<dbReference type="PANTHER" id="PTHR35186:SF4">
    <property type="entry name" value="PRION-INHIBITION AND PROPAGATION HELO DOMAIN-CONTAINING PROTEIN"/>
    <property type="match status" value="1"/>
</dbReference>
<gene>
    <name evidence="4" type="ORF">BDV96DRAFT_598341</name>
</gene>
<dbReference type="AlphaFoldDB" id="A0A6A5ZGE4"/>
<feature type="domain" description="DUF7580" evidence="3">
    <location>
        <begin position="213"/>
        <end position="583"/>
    </location>
</feature>
<protein>
    <recommendedName>
        <fullName evidence="3">DUF7580 domain-containing protein</fullName>
    </recommendedName>
</protein>
<keyword evidence="5" id="KW-1185">Reference proteome</keyword>
<accession>A0A6A5ZGE4</accession>
<dbReference type="Pfam" id="PF24476">
    <property type="entry name" value="DUF7580"/>
    <property type="match status" value="1"/>
</dbReference>
<feature type="chain" id="PRO_5025533707" description="DUF7580 domain-containing protein" evidence="2">
    <location>
        <begin position="21"/>
        <end position="598"/>
    </location>
</feature>
<dbReference type="EMBL" id="ML977319">
    <property type="protein sequence ID" value="KAF2117448.1"/>
    <property type="molecule type" value="Genomic_DNA"/>
</dbReference>
<name>A0A6A5ZGE4_9PLEO</name>
<reference evidence="4" key="1">
    <citation type="journal article" date="2020" name="Stud. Mycol.">
        <title>101 Dothideomycetes genomes: a test case for predicting lifestyles and emergence of pathogens.</title>
        <authorList>
            <person name="Haridas S."/>
            <person name="Albert R."/>
            <person name="Binder M."/>
            <person name="Bloem J."/>
            <person name="Labutti K."/>
            <person name="Salamov A."/>
            <person name="Andreopoulos B."/>
            <person name="Baker S."/>
            <person name="Barry K."/>
            <person name="Bills G."/>
            <person name="Bluhm B."/>
            <person name="Cannon C."/>
            <person name="Castanera R."/>
            <person name="Culley D."/>
            <person name="Daum C."/>
            <person name="Ezra D."/>
            <person name="Gonzalez J."/>
            <person name="Henrissat B."/>
            <person name="Kuo A."/>
            <person name="Liang C."/>
            <person name="Lipzen A."/>
            <person name="Lutzoni F."/>
            <person name="Magnuson J."/>
            <person name="Mondo S."/>
            <person name="Nolan M."/>
            <person name="Ohm R."/>
            <person name="Pangilinan J."/>
            <person name="Park H.-J."/>
            <person name="Ramirez L."/>
            <person name="Alfaro M."/>
            <person name="Sun H."/>
            <person name="Tritt A."/>
            <person name="Yoshinaga Y."/>
            <person name="Zwiers L.-H."/>
            <person name="Turgeon B."/>
            <person name="Goodwin S."/>
            <person name="Spatafora J."/>
            <person name="Crous P."/>
            <person name="Grigoriev I."/>
        </authorList>
    </citation>
    <scope>NUCLEOTIDE SEQUENCE</scope>
    <source>
        <strain evidence="4">CBS 627.86</strain>
    </source>
</reference>
<dbReference type="InterPro" id="IPR056002">
    <property type="entry name" value="DUF7580"/>
</dbReference>
<feature type="signal peptide" evidence="2">
    <location>
        <begin position="1"/>
        <end position="20"/>
    </location>
</feature>
<keyword evidence="2" id="KW-0732">Signal</keyword>
<dbReference type="OrthoDB" id="3565018at2759"/>
<evidence type="ECO:0000259" key="3">
    <source>
        <dbReference type="Pfam" id="PF24476"/>
    </source>
</evidence>
<evidence type="ECO:0000313" key="4">
    <source>
        <dbReference type="EMBL" id="KAF2117448.1"/>
    </source>
</evidence>
<evidence type="ECO:0000256" key="2">
    <source>
        <dbReference type="SAM" id="SignalP"/>
    </source>
</evidence>
<dbReference type="PANTHER" id="PTHR35186">
    <property type="entry name" value="ANK_REP_REGION DOMAIN-CONTAINING PROTEIN"/>
    <property type="match status" value="1"/>
</dbReference>
<organism evidence="4 5">
    <name type="scientific">Lophiotrema nucula</name>
    <dbReference type="NCBI Taxonomy" id="690887"/>
    <lineage>
        <taxon>Eukaryota</taxon>
        <taxon>Fungi</taxon>
        <taxon>Dikarya</taxon>
        <taxon>Ascomycota</taxon>
        <taxon>Pezizomycotina</taxon>
        <taxon>Dothideomycetes</taxon>
        <taxon>Pleosporomycetidae</taxon>
        <taxon>Pleosporales</taxon>
        <taxon>Lophiotremataceae</taxon>
        <taxon>Lophiotrema</taxon>
    </lineage>
</organism>
<evidence type="ECO:0000313" key="5">
    <source>
        <dbReference type="Proteomes" id="UP000799770"/>
    </source>
</evidence>
<dbReference type="Proteomes" id="UP000799770">
    <property type="component" value="Unassembled WGS sequence"/>
</dbReference>